<accession>A0A0N1HK06</accession>
<evidence type="ECO:0000313" key="6">
    <source>
        <dbReference type="Proteomes" id="UP000038010"/>
    </source>
</evidence>
<dbReference type="PRINTS" id="PR00081">
    <property type="entry name" value="GDHRDH"/>
</dbReference>
<dbReference type="Proteomes" id="UP000038010">
    <property type="component" value="Unassembled WGS sequence"/>
</dbReference>
<evidence type="ECO:0000256" key="2">
    <source>
        <dbReference type="ARBA" id="ARBA00022857"/>
    </source>
</evidence>
<proteinExistence type="inferred from homology"/>
<evidence type="ECO:0000256" key="3">
    <source>
        <dbReference type="ARBA" id="ARBA00023002"/>
    </source>
</evidence>
<feature type="region of interest" description="Disordered" evidence="4">
    <location>
        <begin position="1"/>
        <end position="23"/>
    </location>
</feature>
<dbReference type="STRING" id="1664694.A0A0N1HK06"/>
<dbReference type="GeneID" id="28738214"/>
<dbReference type="InterPro" id="IPR002347">
    <property type="entry name" value="SDR_fam"/>
</dbReference>
<dbReference type="VEuPathDB" id="FungiDB:AB675_6070"/>
<gene>
    <name evidence="5" type="ORF">AB675_6070</name>
</gene>
<dbReference type="PANTHER" id="PTHR24320:SF272">
    <property type="entry name" value="NAD(P)-BINDING ROSSMANN-FOLD SUPERFAMILY PROTEIN"/>
    <property type="match status" value="1"/>
</dbReference>
<dbReference type="RefSeq" id="XP_017996948.1">
    <property type="nucleotide sequence ID" value="XM_018146334.1"/>
</dbReference>
<comment type="caution">
    <text evidence="5">The sequence shown here is derived from an EMBL/GenBank/DDBJ whole genome shotgun (WGS) entry which is preliminary data.</text>
</comment>
<organism evidence="5 6">
    <name type="scientific">Cyphellophora attinorum</name>
    <dbReference type="NCBI Taxonomy" id="1664694"/>
    <lineage>
        <taxon>Eukaryota</taxon>
        <taxon>Fungi</taxon>
        <taxon>Dikarya</taxon>
        <taxon>Ascomycota</taxon>
        <taxon>Pezizomycotina</taxon>
        <taxon>Eurotiomycetes</taxon>
        <taxon>Chaetothyriomycetidae</taxon>
        <taxon>Chaetothyriales</taxon>
        <taxon>Cyphellophoraceae</taxon>
        <taxon>Cyphellophora</taxon>
    </lineage>
</organism>
<evidence type="ECO:0000256" key="1">
    <source>
        <dbReference type="ARBA" id="ARBA00006484"/>
    </source>
</evidence>
<dbReference type="AlphaFoldDB" id="A0A0N1HK06"/>
<sequence length="339" mass="36758">MYTRYAEPHKRENNAGPGDHRATAKKVVEDQDIVGKWTDKVVLVTGTSSGIGIETAAAMKLTGAKVYMTVRNVEKGKAALKDILEPGKAELLELDLNSLASVRACAAAFQAKESKLNILINNAGVMAVPHHTVTQDGFETQFGVNHLAHFLLFRLLKPQLLAGSSPEFNSRVVNLSSVGHRSSPTILDDLNLESKYEQWMAYGHAKTAVIWSANEIERRYGNKEAVASGKAIHAFSVMPGGIKTGLQTFVPEFDVMWEIPEVAKAMKTPAQGAATSVWAAVEKEFEGTGAMYLEDCMVGEPAKEGAQLGDTGYASWAFDAESAKKLWEESCELVGVRDA</sequence>
<dbReference type="PANTHER" id="PTHR24320">
    <property type="entry name" value="RETINOL DEHYDROGENASE"/>
    <property type="match status" value="1"/>
</dbReference>
<keyword evidence="3" id="KW-0560">Oxidoreductase</keyword>
<dbReference type="GO" id="GO:0016491">
    <property type="term" value="F:oxidoreductase activity"/>
    <property type="evidence" value="ECO:0007669"/>
    <property type="project" value="UniProtKB-KW"/>
</dbReference>
<evidence type="ECO:0000256" key="4">
    <source>
        <dbReference type="SAM" id="MobiDB-lite"/>
    </source>
</evidence>
<dbReference type="InterPro" id="IPR036291">
    <property type="entry name" value="NAD(P)-bd_dom_sf"/>
</dbReference>
<dbReference type="OrthoDB" id="191139at2759"/>
<name>A0A0N1HK06_9EURO</name>
<dbReference type="SUPFAM" id="SSF51735">
    <property type="entry name" value="NAD(P)-binding Rossmann-fold domains"/>
    <property type="match status" value="1"/>
</dbReference>
<dbReference type="EMBL" id="LFJN01000027">
    <property type="protein sequence ID" value="KPI36985.1"/>
    <property type="molecule type" value="Genomic_DNA"/>
</dbReference>
<protein>
    <submittedName>
        <fullName evidence="5">Short-chain dehydrogenase TIC 32, chloroplastic</fullName>
    </submittedName>
</protein>
<reference evidence="5 6" key="1">
    <citation type="submission" date="2015-06" db="EMBL/GenBank/DDBJ databases">
        <title>Draft genome of the ant-associated black yeast Phialophora attae CBS 131958.</title>
        <authorList>
            <person name="Moreno L.F."/>
            <person name="Stielow B.J."/>
            <person name="de Hoog S."/>
            <person name="Vicente V.A."/>
            <person name="Weiss V.A."/>
            <person name="de Vries M."/>
            <person name="Cruz L.M."/>
            <person name="Souza E.M."/>
        </authorList>
    </citation>
    <scope>NUCLEOTIDE SEQUENCE [LARGE SCALE GENOMIC DNA]</scope>
    <source>
        <strain evidence="5 6">CBS 131958</strain>
    </source>
</reference>
<comment type="similarity">
    <text evidence="1">Belongs to the short-chain dehydrogenases/reductases (SDR) family.</text>
</comment>
<keyword evidence="6" id="KW-1185">Reference proteome</keyword>
<dbReference type="Pfam" id="PF00106">
    <property type="entry name" value="adh_short"/>
    <property type="match status" value="1"/>
</dbReference>
<keyword evidence="2" id="KW-0521">NADP</keyword>
<dbReference type="Gene3D" id="3.40.50.720">
    <property type="entry name" value="NAD(P)-binding Rossmann-like Domain"/>
    <property type="match status" value="1"/>
</dbReference>
<evidence type="ECO:0000313" key="5">
    <source>
        <dbReference type="EMBL" id="KPI36985.1"/>
    </source>
</evidence>